<organism evidence="2">
    <name type="scientific">Staphylococcus phage 184DA</name>
    <dbReference type="NCBI Taxonomy" id="3110532"/>
    <lineage>
        <taxon>Viruses</taxon>
        <taxon>Duplodnaviria</taxon>
        <taxon>Heunggongvirae</taxon>
        <taxon>Uroviricota</taxon>
        <taxon>Caudoviricetes</taxon>
    </lineage>
</organism>
<name>A0AAU6MXS4_9CAUD</name>
<dbReference type="EMBL" id="OR885926">
    <property type="protein sequence ID" value="WVX90623.1"/>
    <property type="molecule type" value="Genomic_DNA"/>
</dbReference>
<evidence type="ECO:0000313" key="2">
    <source>
        <dbReference type="EMBL" id="WVX90854.1"/>
    </source>
</evidence>
<reference evidence="2" key="1">
    <citation type="submission" date="2023-11" db="EMBL/GenBank/DDBJ databases">
        <title>Characterization of a newly isolated phage infecting non-aureus staphylococci isolated from bovine mastitis.</title>
        <authorList>
            <person name="Wanecka A."/>
            <person name="Marynowska M."/>
            <person name="Wesolowski W."/>
            <person name="Bloch S."/>
            <person name="Nejman-Falenczyk B."/>
            <person name="Neumann J."/>
            <person name="Krol J."/>
            <person name="Florek M."/>
            <person name="Ulanicki K."/>
            <person name="Napierala A."/>
            <person name="Twardon J."/>
            <person name="Wolska B."/>
            <person name="Porebska J."/>
            <person name="Ziubrzycka A."/>
            <person name="Czeretowicz I."/>
            <person name="Benisz M."/>
        </authorList>
    </citation>
    <scope>NUCLEOTIDE SEQUENCE</scope>
</reference>
<protein>
    <submittedName>
        <fullName evidence="2">Uncharacterized protein</fullName>
    </submittedName>
</protein>
<dbReference type="EMBL" id="OR885926">
    <property type="protein sequence ID" value="WVX90854.1"/>
    <property type="molecule type" value="Genomic_DNA"/>
</dbReference>
<sequence length="57" mass="7001">MTRLYFLWYNEVKTFFSIKKLLYKKSILNDFSRGLSPYNFIYIADMDAGHRFLTFYI</sequence>
<evidence type="ECO:0000313" key="1">
    <source>
        <dbReference type="EMBL" id="WVX90623.1"/>
    </source>
</evidence>
<gene>
    <name evidence="1" type="ORF">184DA_17</name>
    <name evidence="2" type="ORF">184DA_250</name>
</gene>
<accession>A0AAU6MXS4</accession>
<proteinExistence type="predicted"/>